<dbReference type="RefSeq" id="WP_118030891.1">
    <property type="nucleotide sequence ID" value="NZ_QSFV01000057.1"/>
</dbReference>
<accession>A0A413T018</accession>
<evidence type="ECO:0000313" key="2">
    <source>
        <dbReference type="Proteomes" id="UP000285740"/>
    </source>
</evidence>
<reference evidence="1 2" key="1">
    <citation type="submission" date="2018-08" db="EMBL/GenBank/DDBJ databases">
        <title>A genome reference for cultivated species of the human gut microbiota.</title>
        <authorList>
            <person name="Zou Y."/>
            <person name="Xue W."/>
            <person name="Luo G."/>
        </authorList>
    </citation>
    <scope>NUCLEOTIDE SEQUENCE [LARGE SCALE GENOMIC DNA]</scope>
    <source>
        <strain evidence="1 2">AM42-30</strain>
    </source>
</reference>
<proteinExistence type="predicted"/>
<dbReference type="EMBL" id="QSFV01000057">
    <property type="protein sequence ID" value="RHA75766.1"/>
    <property type="molecule type" value="Genomic_DNA"/>
</dbReference>
<name>A0A413T018_9FIRM</name>
<protein>
    <submittedName>
        <fullName evidence="1">Uncharacterized protein</fullName>
    </submittedName>
</protein>
<gene>
    <name evidence="1" type="ORF">DW918_11065</name>
</gene>
<comment type="caution">
    <text evidence="1">The sequence shown here is derived from an EMBL/GenBank/DDBJ whole genome shotgun (WGS) entry which is preliminary data.</text>
</comment>
<dbReference type="AlphaFoldDB" id="A0A413T018"/>
<sequence>MILDFYDGNLDGDSWEDLCQSCYRIKYQEQHYTEIPAVHGGDAGIEGFTKNGIVNQCYFPERNYTDDELHKHLRDKMTKDIGKLLENKEEYAKLGVPVIHEWHFIIPMYKDSRIIKHAETKRKEVLRAKKDNPKQYDYIADDFNIVIKVADDFKFEITKTIRESLTDTKLNVAVRQVKETDWEKCDSEKVENIKRKVKTVMNDVSEEDEYYKEAIDTYIKSYIKGLEIMRILRTSYAAIYEDVYGLEQAYKTQVSLKTGMNMDKSMNSKIFNDILDDFERKLSETCQYFNAASILELKIDIISMWLADCTLKFRK</sequence>
<evidence type="ECO:0000313" key="1">
    <source>
        <dbReference type="EMBL" id="RHA75766.1"/>
    </source>
</evidence>
<dbReference type="Proteomes" id="UP000285740">
    <property type="component" value="Unassembled WGS sequence"/>
</dbReference>
<organism evidence="1 2">
    <name type="scientific">Eubacterium ventriosum</name>
    <dbReference type="NCBI Taxonomy" id="39496"/>
    <lineage>
        <taxon>Bacteria</taxon>
        <taxon>Bacillati</taxon>
        <taxon>Bacillota</taxon>
        <taxon>Clostridia</taxon>
        <taxon>Eubacteriales</taxon>
        <taxon>Eubacteriaceae</taxon>
        <taxon>Eubacterium</taxon>
    </lineage>
</organism>